<feature type="region of interest" description="Disordered" evidence="2">
    <location>
        <begin position="57"/>
        <end position="89"/>
    </location>
</feature>
<feature type="region of interest" description="Disordered" evidence="2">
    <location>
        <begin position="606"/>
        <end position="705"/>
    </location>
</feature>
<feature type="compositionally biased region" description="Polar residues" evidence="2">
    <location>
        <begin position="677"/>
        <end position="694"/>
    </location>
</feature>
<feature type="compositionally biased region" description="Polar residues" evidence="2">
    <location>
        <begin position="625"/>
        <end position="636"/>
    </location>
</feature>
<sequence>MVTKDTALTTVPQYADLLHSPPPHRTQKPQNNNRCCFVHSQSRSIAVSLLRAMSGKCPRMEADAQPSRAESPESETDHDAKKSETPPQGCARCSNYKTNALMAYKCAQKAQQNLVRLNEIENENGQLQKINIEQRSYIEDLLQKNQQLEREKSEATLFLRDTDRSYKELLDKYNSVSMSLKEAQQGVNTANEWKQKFEEAKKALAEVAQKRISLIEKYKHSVHLLQKELNRQKVTQRKLDESMEHIKGLNKVISSGSYLARAVKALFVEIETIDSVPKNVEKKIAAVTGRIEQFEKLREAEKHPERAASELTDSLSASVADLDGSIDAVSDTDIQSVLREIEAPEQSTQRRVTRVPRGRRARKSTEESVASSSVVENFANEPANIIANDHQSTAMPGDADSGCESPPQNAVSESVIAPMEVSHNEAPDSVAPEIIPEVNRVTTRRSLRNRKVEVPAQEVPVQMSPPESLPKRRGRKNNKVPPQPVESTSNVADTIADREAHIENSLAASSTSSLVETNPVPEDATRKINLGTARPTRKAAKKSISTAVPLLPDHSVAKKAKPSEIKESLDSTCKTSLGNDLNQVEEKTAEIAEGAKSADLVQEAAPVTVVSPRKTNRRVNARSPAKQTRMTGQKPFSTVIPRLEYRMLEREKDQNAELKESSDTVQNKSLDKKEQQVEAQSSEHAAESPKTTEVVQDVEPEAEDMPDLAEFTSISKPVQKPLILPFRKRKVGKIVEQKSEAKDSKLKESSDERHNRVEEKGAEIAENQITPEVVQDDATAVVSPDETELTTINIVEPTVSEENNGTAEISTSEVIAEQLAAKPVVLEEPTTCPKDKKESKDSTQDAPSAEVSVKVSQEAESAVQPEEVPSSSVEPAEQTNLHESEEAACAIEKVSENQNVEHQADSVEQGPGDLAEPKQMEANEEPGKDKKHVDESQESETARQQTSKTKEAETAVAIGEDEKQDKTKESVQPVNVVAESSLQDKKVKDVQKPPEQPTTEEKGVTNTTPKKKAFVSSFSLSALLDNDYPRPKASEKYVLAQQPCSSSAEPKSASVLNAEKSPVVSEEKTTKETSSTPVEQTQSVIVSAVSVQETTVVEAVSSGGKKPEETSKAAEEAVQEKSVAIDLRKYVDPDEEKSLKTEKAEKEHKKEKKPLAGLTVEKKEPKKAKNEPKEKKKDPKEKKEKPKEKAEEKKKRKEKKEQTKAVEPPSTNADVTDFEDNLVIDLDSPMQSPTRSSTQNTSIKLQSTPATEIKNDSLLVLDSASDSECGLMIDEESDSSPIKSPKRPSVTESQRKLLQPHKTEEQKESKPRDVLSLLDDDDDGDSMLNLVIDEPEDEAEEVQNQPPPAKKARVSRKADRKPADAVVSLDFVNSLSTEDILSFMEKLRPTSPIPPLPMMSFTKTMTKRVTRASASRPQAAKEPKQVVPPAPKPTETQDLSVLYPIMKKPRKQRVVNEPVKRGQKRKAVPDAPKEESTQPKESSQAVVKAPQTAAKPQPTRAAEPVKASGSAVAPIPAGPIIIPAQKRTRGRPRKQPLPEEPMRITKQPTAVHDHPAILDILQYTVESTGGADPGKLQTKMQPFRETLPPDSAPSLAEGIVKIALRMEVGDLRGMLLKATKDHARNGRSVVLGSPETSMFEFINQLMSFEGMNKICELIFANLLLECRRIRHPTSIQFSKFVRCLSFSYVLATKTNPACHQNLHKNLAAFFNDLLMSSSPDITVPAFCYALTIVPEVVKDLVLNPEKPFENNLFNLHLATRGDFTLVLDLATIYVGQQGQELLTRRTAADSLALHNQLLTDSINNAVEVEWKEDKCLISRATSTAFRKCCALFMPSLSFAQGINRNDVIHQMLIQSDTNMTEFSQNPRNVSLIRMAYRRLLLSARLVVVYGSCSTNKMNELQHLMTEVLKPYTRKMRIYLGFFKSSNPKITMALQHWFKSIQPFSKHNMLPTRAS</sequence>
<feature type="compositionally biased region" description="Polar residues" evidence="2">
    <location>
        <begin position="1229"/>
        <end position="1250"/>
    </location>
</feature>
<feature type="region of interest" description="Disordered" evidence="2">
    <location>
        <begin position="505"/>
        <end position="577"/>
    </location>
</feature>
<feature type="compositionally biased region" description="Polar residues" evidence="2">
    <location>
        <begin position="1080"/>
        <end position="1095"/>
    </location>
</feature>
<keyword evidence="3" id="KW-1185">Reference proteome</keyword>
<feature type="compositionally biased region" description="Basic and acidic residues" evidence="2">
    <location>
        <begin position="833"/>
        <end position="843"/>
    </location>
</feature>
<feature type="compositionally biased region" description="Basic and acidic residues" evidence="2">
    <location>
        <begin position="643"/>
        <end position="662"/>
    </location>
</feature>
<feature type="region of interest" description="Disordered" evidence="2">
    <location>
        <begin position="736"/>
        <end position="769"/>
    </location>
</feature>
<feature type="region of interest" description="Disordered" evidence="2">
    <location>
        <begin position="345"/>
        <end position="373"/>
    </location>
</feature>
<feature type="compositionally biased region" description="Low complexity" evidence="2">
    <location>
        <begin position="1256"/>
        <end position="1267"/>
    </location>
</feature>
<feature type="compositionally biased region" description="Basic and acidic residues" evidence="2">
    <location>
        <begin position="915"/>
        <end position="935"/>
    </location>
</feature>
<dbReference type="Proteomes" id="UP000095287">
    <property type="component" value="Unplaced"/>
</dbReference>
<feature type="region of interest" description="Disordered" evidence="2">
    <location>
        <begin position="1039"/>
        <end position="1362"/>
    </location>
</feature>
<feature type="compositionally biased region" description="Basic residues" evidence="2">
    <location>
        <begin position="351"/>
        <end position="362"/>
    </location>
</feature>
<feature type="compositionally biased region" description="Basic and acidic residues" evidence="2">
    <location>
        <begin position="1105"/>
        <end position="1119"/>
    </location>
</feature>
<feature type="region of interest" description="Disordered" evidence="2">
    <location>
        <begin position="1"/>
        <end position="33"/>
    </location>
</feature>
<proteinExistence type="predicted"/>
<feature type="compositionally biased region" description="Basic and acidic residues" evidence="2">
    <location>
        <begin position="75"/>
        <end position="84"/>
    </location>
</feature>
<feature type="region of interest" description="Disordered" evidence="2">
    <location>
        <begin position="821"/>
        <end position="1009"/>
    </location>
</feature>
<feature type="compositionally biased region" description="Basic and acidic residues" evidence="2">
    <location>
        <begin position="1467"/>
        <end position="1478"/>
    </location>
</feature>
<feature type="compositionally biased region" description="Basic and acidic residues" evidence="2">
    <location>
        <begin position="1301"/>
        <end position="1313"/>
    </location>
</feature>
<feature type="compositionally biased region" description="Polar residues" evidence="2">
    <location>
        <begin position="506"/>
        <end position="516"/>
    </location>
</feature>
<feature type="compositionally biased region" description="Low complexity" evidence="2">
    <location>
        <begin position="860"/>
        <end position="878"/>
    </location>
</feature>
<feature type="compositionally biased region" description="Polar residues" evidence="2">
    <location>
        <begin position="1"/>
        <end position="12"/>
    </location>
</feature>
<feature type="compositionally biased region" description="Basic and acidic residues" evidence="2">
    <location>
        <begin position="982"/>
        <end position="992"/>
    </location>
</feature>
<feature type="compositionally biased region" description="Basic and acidic residues" evidence="2">
    <location>
        <begin position="1160"/>
        <end position="1204"/>
    </location>
</feature>
<keyword evidence="1" id="KW-0175">Coiled coil</keyword>
<feature type="compositionally biased region" description="Acidic residues" evidence="2">
    <location>
        <begin position="696"/>
        <end position="705"/>
    </location>
</feature>
<feature type="compositionally biased region" description="Low complexity" evidence="2">
    <location>
        <begin position="1511"/>
        <end position="1524"/>
    </location>
</feature>
<evidence type="ECO:0000256" key="1">
    <source>
        <dbReference type="SAM" id="Coils"/>
    </source>
</evidence>
<feature type="region of interest" description="Disordered" evidence="2">
    <location>
        <begin position="449"/>
        <end position="491"/>
    </location>
</feature>
<feature type="coiled-coil region" evidence="1">
    <location>
        <begin position="131"/>
        <end position="158"/>
    </location>
</feature>
<feature type="compositionally biased region" description="Polar residues" evidence="2">
    <location>
        <begin position="970"/>
        <end position="981"/>
    </location>
</feature>
<evidence type="ECO:0000313" key="4">
    <source>
        <dbReference type="WBParaSite" id="L893_g5396.t2"/>
    </source>
</evidence>
<feature type="region of interest" description="Disordered" evidence="2">
    <location>
        <begin position="1407"/>
        <end position="1539"/>
    </location>
</feature>
<evidence type="ECO:0000256" key="2">
    <source>
        <dbReference type="SAM" id="MobiDB-lite"/>
    </source>
</evidence>
<accession>A0A1I8AFZ4</accession>
<feature type="compositionally biased region" description="Basic and acidic residues" evidence="2">
    <location>
        <begin position="1126"/>
        <end position="1148"/>
    </location>
</feature>
<evidence type="ECO:0000313" key="3">
    <source>
        <dbReference type="Proteomes" id="UP000095287"/>
    </source>
</evidence>
<protein>
    <submittedName>
        <fullName evidence="4">SHUGOSHIN 2-like</fullName>
    </submittedName>
</protein>
<dbReference type="WBParaSite" id="L893_g5396.t2">
    <property type="protein sequence ID" value="L893_g5396.t2"/>
    <property type="gene ID" value="L893_g5396"/>
</dbReference>
<organism evidence="3 4">
    <name type="scientific">Steinernema glaseri</name>
    <dbReference type="NCBI Taxonomy" id="37863"/>
    <lineage>
        <taxon>Eukaryota</taxon>
        <taxon>Metazoa</taxon>
        <taxon>Ecdysozoa</taxon>
        <taxon>Nematoda</taxon>
        <taxon>Chromadorea</taxon>
        <taxon>Rhabditida</taxon>
        <taxon>Tylenchina</taxon>
        <taxon>Panagrolaimomorpha</taxon>
        <taxon>Strongyloidoidea</taxon>
        <taxon>Steinernematidae</taxon>
        <taxon>Steinernema</taxon>
    </lineage>
</organism>
<name>A0A1I8AFZ4_9BILA</name>
<feature type="compositionally biased region" description="Basic and acidic residues" evidence="2">
    <location>
        <begin position="960"/>
        <end position="969"/>
    </location>
</feature>
<reference evidence="4" key="1">
    <citation type="submission" date="2016-11" db="UniProtKB">
        <authorList>
            <consortium name="WormBaseParasite"/>
        </authorList>
    </citation>
    <scope>IDENTIFICATION</scope>
</reference>
<feature type="compositionally biased region" description="Basic and acidic residues" evidence="2">
    <location>
        <begin position="736"/>
        <end position="763"/>
    </location>
</feature>